<dbReference type="InterPro" id="IPR054213">
    <property type="entry name" value="DUF6920"/>
</dbReference>
<name>A0ABR8KGJ0_9NOSO</name>
<evidence type="ECO:0008006" key="4">
    <source>
        <dbReference type="Google" id="ProtNLM"/>
    </source>
</evidence>
<keyword evidence="1" id="KW-0472">Membrane</keyword>
<sequence>MFTKIFLSIGVLLAIAFLILVILRIRNEQEVNRIWRLCFAHATRSLQGVPTENRFTKDMVMALPVPVQRYFLHSIALQTPLASSVSLKMSGSFRMAQDKPWIPMQATEILSTKGFVWKARIGSGLFQMSGSDRYINKSGRMRFSLWGLVPLVNAHNPDITRSSIGRFAGEFFWLPSALLPQRGVSWKAIDDKTIQASLKVDDEPVTLTLFIDANGKLLKLSLPRWGDQTEDSSYTYIPFGGEYQEEKIFGGFTIPSQMSAGWWLGTARYSEFFRAKIEQAEFR</sequence>
<evidence type="ECO:0000313" key="3">
    <source>
        <dbReference type="Proteomes" id="UP000637383"/>
    </source>
</evidence>
<proteinExistence type="predicted"/>
<keyword evidence="1" id="KW-0812">Transmembrane</keyword>
<dbReference type="Proteomes" id="UP000637383">
    <property type="component" value="Unassembled WGS sequence"/>
</dbReference>
<keyword evidence="1" id="KW-1133">Transmembrane helix</keyword>
<dbReference type="Pfam" id="PF21900">
    <property type="entry name" value="DUF6920"/>
    <property type="match status" value="1"/>
</dbReference>
<keyword evidence="3" id="KW-1185">Reference proteome</keyword>
<reference evidence="2 3" key="1">
    <citation type="journal article" date="2020" name="ISME J.">
        <title>Comparative genomics reveals insights into cyanobacterial evolution and habitat adaptation.</title>
        <authorList>
            <person name="Chen M.Y."/>
            <person name="Teng W.K."/>
            <person name="Zhao L."/>
            <person name="Hu C.X."/>
            <person name="Zhou Y.K."/>
            <person name="Han B.P."/>
            <person name="Song L.R."/>
            <person name="Shu W.S."/>
        </authorList>
    </citation>
    <scope>NUCLEOTIDE SEQUENCE [LARGE SCALE GENOMIC DNA]</scope>
    <source>
        <strain evidence="2 3">FACHB-159</strain>
    </source>
</reference>
<comment type="caution">
    <text evidence="2">The sequence shown here is derived from an EMBL/GenBank/DDBJ whole genome shotgun (WGS) entry which is preliminary data.</text>
</comment>
<gene>
    <name evidence="2" type="ORF">H6H03_30575</name>
</gene>
<protein>
    <recommendedName>
        <fullName evidence="4">AttH domain-containing protein</fullName>
    </recommendedName>
</protein>
<evidence type="ECO:0000256" key="1">
    <source>
        <dbReference type="SAM" id="Phobius"/>
    </source>
</evidence>
<dbReference type="RefSeq" id="WP_190958730.1">
    <property type="nucleotide sequence ID" value="NZ_JACJTU010000044.1"/>
</dbReference>
<dbReference type="EMBL" id="JACJTU010000044">
    <property type="protein sequence ID" value="MBD2738175.1"/>
    <property type="molecule type" value="Genomic_DNA"/>
</dbReference>
<accession>A0ABR8KGJ0</accession>
<evidence type="ECO:0000313" key="2">
    <source>
        <dbReference type="EMBL" id="MBD2738175.1"/>
    </source>
</evidence>
<organism evidence="2 3">
    <name type="scientific">Nostoc paludosum FACHB-159</name>
    <dbReference type="NCBI Taxonomy" id="2692908"/>
    <lineage>
        <taxon>Bacteria</taxon>
        <taxon>Bacillati</taxon>
        <taxon>Cyanobacteriota</taxon>
        <taxon>Cyanophyceae</taxon>
        <taxon>Nostocales</taxon>
        <taxon>Nostocaceae</taxon>
        <taxon>Nostoc</taxon>
    </lineage>
</organism>
<feature type="transmembrane region" description="Helical" evidence="1">
    <location>
        <begin position="6"/>
        <end position="25"/>
    </location>
</feature>